<dbReference type="UniPathway" id="UPA00277">
    <property type="reaction ID" value="UER00407"/>
</dbReference>
<accession>N4W8E8</accession>
<dbReference type="PIRSF" id="PIRSF004491">
    <property type="entry name" value="FAD_Synth"/>
    <property type="match status" value="1"/>
</dbReference>
<keyword evidence="18" id="KW-1185">Reference proteome</keyword>
<comment type="pathway">
    <text evidence="3 15">Cofactor biosynthesis; FMN biosynthesis; FMN from riboflavin (ATP route): step 1/1.</text>
</comment>
<dbReference type="Pfam" id="PF01687">
    <property type="entry name" value="Flavokinase"/>
    <property type="match status" value="1"/>
</dbReference>
<evidence type="ECO:0000256" key="9">
    <source>
        <dbReference type="ARBA" id="ARBA00022777"/>
    </source>
</evidence>
<dbReference type="GO" id="GO:0006747">
    <property type="term" value="P:FAD biosynthetic process"/>
    <property type="evidence" value="ECO:0007669"/>
    <property type="project" value="UniProtKB-UniRule"/>
</dbReference>
<proteinExistence type="inferred from homology"/>
<evidence type="ECO:0000256" key="1">
    <source>
        <dbReference type="ARBA" id="ARBA00002121"/>
    </source>
</evidence>
<keyword evidence="10 15" id="KW-0274">FAD</keyword>
<name>N4W8E8_9BACI</name>
<dbReference type="FunFam" id="2.40.30.30:FF:000003">
    <property type="entry name" value="Riboflavin biosynthesis protein"/>
    <property type="match status" value="1"/>
</dbReference>
<evidence type="ECO:0000259" key="16">
    <source>
        <dbReference type="SMART" id="SM00904"/>
    </source>
</evidence>
<gene>
    <name evidence="17" type="ORF">J416_10256</name>
</gene>
<dbReference type="RefSeq" id="WP_003469814.1">
    <property type="nucleotide sequence ID" value="NZ_APML01000040.1"/>
</dbReference>
<evidence type="ECO:0000256" key="2">
    <source>
        <dbReference type="ARBA" id="ARBA00004726"/>
    </source>
</evidence>
<dbReference type="InterPro" id="IPR023465">
    <property type="entry name" value="Riboflavin_kinase_dom_sf"/>
</dbReference>
<dbReference type="GO" id="GO:0009398">
    <property type="term" value="P:FMN biosynthetic process"/>
    <property type="evidence" value="ECO:0007669"/>
    <property type="project" value="UniProtKB-UniRule"/>
</dbReference>
<dbReference type="InterPro" id="IPR014729">
    <property type="entry name" value="Rossmann-like_a/b/a_fold"/>
</dbReference>
<dbReference type="InterPro" id="IPR015864">
    <property type="entry name" value="FAD_synthase"/>
</dbReference>
<evidence type="ECO:0000256" key="4">
    <source>
        <dbReference type="ARBA" id="ARBA00022630"/>
    </source>
</evidence>
<dbReference type="EC" id="2.7.1.26" evidence="15"/>
<evidence type="ECO:0000256" key="14">
    <source>
        <dbReference type="ARBA" id="ARBA00049494"/>
    </source>
</evidence>
<comment type="function">
    <text evidence="1">Catalyzes the phosphorylation of riboflavin to FMN followed by the adenylation of FMN to FAD.</text>
</comment>
<dbReference type="GO" id="GO:0005524">
    <property type="term" value="F:ATP binding"/>
    <property type="evidence" value="ECO:0007669"/>
    <property type="project" value="UniProtKB-UniRule"/>
</dbReference>
<evidence type="ECO:0000256" key="15">
    <source>
        <dbReference type="PIRNR" id="PIRNR004491"/>
    </source>
</evidence>
<dbReference type="SUPFAM" id="SSF82114">
    <property type="entry name" value="Riboflavin kinase-like"/>
    <property type="match status" value="1"/>
</dbReference>
<dbReference type="NCBIfam" id="NF004162">
    <property type="entry name" value="PRK05627.1-5"/>
    <property type="match status" value="1"/>
</dbReference>
<organism evidence="17 18">
    <name type="scientific">Gracilibacillus halophilus YIM-C55.5</name>
    <dbReference type="NCBI Taxonomy" id="1308866"/>
    <lineage>
        <taxon>Bacteria</taxon>
        <taxon>Bacillati</taxon>
        <taxon>Bacillota</taxon>
        <taxon>Bacilli</taxon>
        <taxon>Bacillales</taxon>
        <taxon>Bacillaceae</taxon>
        <taxon>Gracilibacillus</taxon>
    </lineage>
</organism>
<dbReference type="EC" id="2.7.7.2" evidence="15"/>
<evidence type="ECO:0000256" key="3">
    <source>
        <dbReference type="ARBA" id="ARBA00005201"/>
    </source>
</evidence>
<dbReference type="Proteomes" id="UP000012283">
    <property type="component" value="Unassembled WGS sequence"/>
</dbReference>
<keyword evidence="6 15" id="KW-0808">Transferase</keyword>
<reference evidence="17 18" key="1">
    <citation type="submission" date="2013-03" db="EMBL/GenBank/DDBJ databases">
        <title>Draft genome sequence of Gracibacillus halophilus YIM-C55.5, a moderately halophilic and thermophilic organism from the Xiaochaidamu salt lake.</title>
        <authorList>
            <person name="Sugumar T."/>
            <person name="Polireddy D.R."/>
            <person name="Antony A."/>
            <person name="Madhava Y.R."/>
            <person name="Sivakumar N."/>
        </authorList>
    </citation>
    <scope>NUCLEOTIDE SEQUENCE [LARGE SCALE GENOMIC DNA]</scope>
    <source>
        <strain evidence="17 18">YIM-C55.5</strain>
    </source>
</reference>
<dbReference type="InterPro" id="IPR023468">
    <property type="entry name" value="Riboflavin_kinase"/>
</dbReference>
<dbReference type="Gene3D" id="3.40.50.620">
    <property type="entry name" value="HUPs"/>
    <property type="match status" value="1"/>
</dbReference>
<evidence type="ECO:0000256" key="11">
    <source>
        <dbReference type="ARBA" id="ARBA00022840"/>
    </source>
</evidence>
<dbReference type="InterPro" id="IPR015865">
    <property type="entry name" value="Riboflavin_kinase_bac/euk"/>
</dbReference>
<comment type="catalytic activity">
    <reaction evidence="14 15">
        <text>FMN + ATP + H(+) = FAD + diphosphate</text>
        <dbReference type="Rhea" id="RHEA:17237"/>
        <dbReference type="ChEBI" id="CHEBI:15378"/>
        <dbReference type="ChEBI" id="CHEBI:30616"/>
        <dbReference type="ChEBI" id="CHEBI:33019"/>
        <dbReference type="ChEBI" id="CHEBI:57692"/>
        <dbReference type="ChEBI" id="CHEBI:58210"/>
        <dbReference type="EC" id="2.7.7.2"/>
    </reaction>
</comment>
<evidence type="ECO:0000256" key="5">
    <source>
        <dbReference type="ARBA" id="ARBA00022643"/>
    </source>
</evidence>
<dbReference type="EMBL" id="APML01000040">
    <property type="protein sequence ID" value="ENH96543.1"/>
    <property type="molecule type" value="Genomic_DNA"/>
</dbReference>
<dbReference type="OrthoDB" id="9803667at2"/>
<evidence type="ECO:0000313" key="17">
    <source>
        <dbReference type="EMBL" id="ENH96543.1"/>
    </source>
</evidence>
<dbReference type="UniPathway" id="UPA00276">
    <property type="reaction ID" value="UER00406"/>
</dbReference>
<keyword evidence="9 15" id="KW-0418">Kinase</keyword>
<dbReference type="Gene3D" id="2.40.30.30">
    <property type="entry name" value="Riboflavin kinase-like"/>
    <property type="match status" value="1"/>
</dbReference>
<dbReference type="GO" id="GO:0009231">
    <property type="term" value="P:riboflavin biosynthetic process"/>
    <property type="evidence" value="ECO:0007669"/>
    <property type="project" value="InterPro"/>
</dbReference>
<evidence type="ECO:0000256" key="8">
    <source>
        <dbReference type="ARBA" id="ARBA00022741"/>
    </source>
</evidence>
<sequence length="314" mass="36289">MEVITLSYPNDEMKSDLPESIAAIGFFDGIHRGHQKVIRQAVSTAQKEQKHSVVITFDPHPSVVLQKPKKEITYLTPYDEKVQIFERLGVDQLYVIHFNHALSQLSPEEFIDLFIHGLNIQHIIAGFDFTFGYKGLGNMENIRSMVDQNINVSAVEKVEDQGEKISSTRIRHALQQGNIDEANRLLGYSISVRGEVVTGDQRGRTIGYPTANLYVDEPYYLPRIGVYAVEVDWKGQWFQGMANVGYNPTFVDHLLKPKIEVHLFDTQQNLYGETLRLYWRKYIRDEEKFDHVDELIDKLKEDEHVSRQFFAKND</sequence>
<dbReference type="InterPro" id="IPR002606">
    <property type="entry name" value="Riboflavin_kinase_bac"/>
</dbReference>
<dbReference type="FunFam" id="3.40.50.620:FF:000021">
    <property type="entry name" value="Riboflavin biosynthesis protein"/>
    <property type="match status" value="1"/>
</dbReference>
<evidence type="ECO:0000256" key="12">
    <source>
        <dbReference type="ARBA" id="ARBA00023268"/>
    </source>
</evidence>
<comment type="pathway">
    <text evidence="2 15">Cofactor biosynthesis; FAD biosynthesis; FAD from FMN: step 1/1.</text>
</comment>
<dbReference type="STRING" id="1308866.J416_10256"/>
<keyword evidence="11 15" id="KW-0067">ATP-binding</keyword>
<comment type="catalytic activity">
    <reaction evidence="13 15">
        <text>riboflavin + ATP = FMN + ADP + H(+)</text>
        <dbReference type="Rhea" id="RHEA:14357"/>
        <dbReference type="ChEBI" id="CHEBI:15378"/>
        <dbReference type="ChEBI" id="CHEBI:30616"/>
        <dbReference type="ChEBI" id="CHEBI:57986"/>
        <dbReference type="ChEBI" id="CHEBI:58210"/>
        <dbReference type="ChEBI" id="CHEBI:456216"/>
        <dbReference type="EC" id="2.7.1.26"/>
    </reaction>
</comment>
<keyword evidence="8 15" id="KW-0547">Nucleotide-binding</keyword>
<dbReference type="GO" id="GO:0003919">
    <property type="term" value="F:FMN adenylyltransferase activity"/>
    <property type="evidence" value="ECO:0007669"/>
    <property type="project" value="UniProtKB-UniRule"/>
</dbReference>
<dbReference type="CDD" id="cd02064">
    <property type="entry name" value="FAD_synthetase_N"/>
    <property type="match status" value="1"/>
</dbReference>
<evidence type="ECO:0000313" key="18">
    <source>
        <dbReference type="Proteomes" id="UP000012283"/>
    </source>
</evidence>
<dbReference type="GO" id="GO:0008531">
    <property type="term" value="F:riboflavin kinase activity"/>
    <property type="evidence" value="ECO:0007669"/>
    <property type="project" value="UniProtKB-UniRule"/>
</dbReference>
<dbReference type="PANTHER" id="PTHR22749:SF6">
    <property type="entry name" value="RIBOFLAVIN KINASE"/>
    <property type="match status" value="1"/>
</dbReference>
<dbReference type="NCBIfam" id="TIGR00083">
    <property type="entry name" value="ribF"/>
    <property type="match status" value="1"/>
</dbReference>
<evidence type="ECO:0000256" key="10">
    <source>
        <dbReference type="ARBA" id="ARBA00022827"/>
    </source>
</evidence>
<comment type="caution">
    <text evidence="17">The sequence shown here is derived from an EMBL/GenBank/DDBJ whole genome shotgun (WGS) entry which is preliminary data.</text>
</comment>
<evidence type="ECO:0000256" key="6">
    <source>
        <dbReference type="ARBA" id="ARBA00022679"/>
    </source>
</evidence>
<comment type="similarity">
    <text evidence="15">Belongs to the ribF family.</text>
</comment>
<feature type="domain" description="Riboflavin kinase" evidence="16">
    <location>
        <begin position="185"/>
        <end position="311"/>
    </location>
</feature>
<keyword evidence="12" id="KW-0511">Multifunctional enzyme</keyword>
<protein>
    <recommendedName>
        <fullName evidence="15">Riboflavin biosynthesis protein</fullName>
    </recommendedName>
    <domain>
        <recommendedName>
            <fullName evidence="15">Riboflavin kinase</fullName>
            <ecNumber evidence="15">2.7.1.26</ecNumber>
        </recommendedName>
        <alternativeName>
            <fullName evidence="15">Flavokinase</fullName>
        </alternativeName>
    </domain>
    <domain>
        <recommendedName>
            <fullName evidence="15">FMN adenylyltransferase</fullName>
            <ecNumber evidence="15">2.7.7.2</ecNumber>
        </recommendedName>
        <alternativeName>
            <fullName evidence="15">FAD pyrophosphorylase</fullName>
        </alternativeName>
        <alternativeName>
            <fullName evidence="15">FAD synthase</fullName>
        </alternativeName>
    </domain>
</protein>
<keyword evidence="4 15" id="KW-0285">Flavoprotein</keyword>
<dbReference type="AlphaFoldDB" id="N4W8E8"/>
<keyword evidence="7 15" id="KW-0548">Nucleotidyltransferase</keyword>
<dbReference type="SUPFAM" id="SSF52374">
    <property type="entry name" value="Nucleotidylyl transferase"/>
    <property type="match status" value="1"/>
</dbReference>
<dbReference type="NCBIfam" id="NF004160">
    <property type="entry name" value="PRK05627.1-3"/>
    <property type="match status" value="1"/>
</dbReference>
<dbReference type="PANTHER" id="PTHR22749">
    <property type="entry name" value="RIBOFLAVIN KINASE/FMN ADENYLYLTRANSFERASE"/>
    <property type="match status" value="1"/>
</dbReference>
<evidence type="ECO:0000256" key="13">
    <source>
        <dbReference type="ARBA" id="ARBA00047880"/>
    </source>
</evidence>
<dbReference type="Pfam" id="PF06574">
    <property type="entry name" value="FAD_syn"/>
    <property type="match status" value="1"/>
</dbReference>
<dbReference type="SMART" id="SM00904">
    <property type="entry name" value="Flavokinase"/>
    <property type="match status" value="1"/>
</dbReference>
<keyword evidence="5 15" id="KW-0288">FMN</keyword>
<dbReference type="PATRIC" id="fig|1308866.3.peg.2080"/>
<evidence type="ECO:0000256" key="7">
    <source>
        <dbReference type="ARBA" id="ARBA00022695"/>
    </source>
</evidence>
<dbReference type="eggNOG" id="COG0196">
    <property type="taxonomic scope" value="Bacteria"/>
</dbReference>